<accession>A0ABS9CR76</accession>
<name>A0ABS9CR76_9FIRM</name>
<dbReference type="Gene3D" id="3.90.180.10">
    <property type="entry name" value="Medium-chain alcohol dehydrogenases, catalytic domain"/>
    <property type="match status" value="1"/>
</dbReference>
<evidence type="ECO:0008006" key="3">
    <source>
        <dbReference type="Google" id="ProtNLM"/>
    </source>
</evidence>
<evidence type="ECO:0000313" key="2">
    <source>
        <dbReference type="Proteomes" id="UP001299220"/>
    </source>
</evidence>
<dbReference type="RefSeq" id="WP_235324144.1">
    <property type="nucleotide sequence ID" value="NZ_JAFBIT010000003.1"/>
</dbReference>
<evidence type="ECO:0000313" key="1">
    <source>
        <dbReference type="EMBL" id="MCF2653123.1"/>
    </source>
</evidence>
<organism evidence="1 2">
    <name type="scientific">Anaeromassilibacillus senegalensis</name>
    <dbReference type="NCBI Taxonomy" id="1673717"/>
    <lineage>
        <taxon>Bacteria</taxon>
        <taxon>Bacillati</taxon>
        <taxon>Bacillota</taxon>
        <taxon>Clostridia</taxon>
        <taxon>Eubacteriales</taxon>
        <taxon>Acutalibacteraceae</taxon>
        <taxon>Anaeromassilibacillus</taxon>
    </lineage>
</organism>
<sequence length="92" mass="10355">MQYGKIISRFVLVAVNNKPRQIDLLHLTYAQKSVIGSGGYFPEDVRDVMAIMASGRWDLESIITQEFPLERISEAIQTAADPEKALNVTIKF</sequence>
<keyword evidence="2" id="KW-1185">Reference proteome</keyword>
<proteinExistence type="predicted"/>
<dbReference type="Proteomes" id="UP001299220">
    <property type="component" value="Unassembled WGS sequence"/>
</dbReference>
<reference evidence="1 2" key="1">
    <citation type="submission" date="2020-12" db="EMBL/GenBank/DDBJ databases">
        <title>Whole genome sequences of gut porcine anaerobes.</title>
        <authorList>
            <person name="Kubasova T."/>
            <person name="Jahodarova E."/>
            <person name="Rychlik I."/>
        </authorList>
    </citation>
    <scope>NUCLEOTIDE SEQUENCE [LARGE SCALE GENOMIC DNA]</scope>
    <source>
        <strain evidence="1 2">An867</strain>
    </source>
</reference>
<comment type="caution">
    <text evidence="1">The sequence shown here is derived from an EMBL/GenBank/DDBJ whole genome shotgun (WGS) entry which is preliminary data.</text>
</comment>
<dbReference type="EMBL" id="JAFBIT010000003">
    <property type="protein sequence ID" value="MCF2653123.1"/>
    <property type="molecule type" value="Genomic_DNA"/>
</dbReference>
<dbReference type="Gene3D" id="3.40.50.720">
    <property type="entry name" value="NAD(P)-binding Rossmann-like Domain"/>
    <property type="match status" value="1"/>
</dbReference>
<gene>
    <name evidence="1" type="ORF">JQM67_10980</name>
</gene>
<protein>
    <recommendedName>
        <fullName evidence="3">Alcohol dehydrogenase-like C-terminal domain-containing protein</fullName>
    </recommendedName>
</protein>